<comment type="caution">
    <text evidence="3">The sequence shown here is derived from an EMBL/GenBank/DDBJ whole genome shotgun (WGS) entry which is preliminary data.</text>
</comment>
<gene>
    <name evidence="3" type="ORF">ATANTOWER_031668</name>
</gene>
<evidence type="ECO:0008006" key="5">
    <source>
        <dbReference type="Google" id="ProtNLM"/>
    </source>
</evidence>
<dbReference type="Gene3D" id="1.10.790.10">
    <property type="entry name" value="Prion/Doppel protein, beta-ribbon domain"/>
    <property type="match status" value="1"/>
</dbReference>
<proteinExistence type="predicted"/>
<sequence>MFSLSSLRAEEGQRNRGVCRRPENTSVNMKLSVATVLCLSLLLVHIHLSLAGKSKLSLNPFKKTVKTKTNLDAKTNKAKQPIPNKGSYPKQPEGGYADPGRYPQHPGRGYPQYPNQPVHHPYDRGYPHYPGYTNGGGYSVYQNYPGSYINHNPNNKILSPHYGGSFGYGGYGGGGGSPFSHSVQHMGFAPSDKSKGFGRSAVIAAAGGAMAGMALGYGLGRFPRPQFDFHSPQEEYYYNYYMYRRYGIKSTDRNDYSRDYQFSQPPETFDSYMTSCIKRTDLLPGENRRSETKPLTTTAKTTTTASVTTTTTSPKSNMISNTKAAGNFSFTSNSTNDPLNKSEVYATTLKASQILHNNEANDDTVSIVEIGYPALIKQMKVKRCTELYIVYSEKHLKKKLQHSPGSGAQRLQIGWYWLLSVLISTTMMVIDCNMLMLHN</sequence>
<dbReference type="EMBL" id="JAHUTI010020568">
    <property type="protein sequence ID" value="MED6238885.1"/>
    <property type="molecule type" value="Genomic_DNA"/>
</dbReference>
<evidence type="ECO:0000256" key="2">
    <source>
        <dbReference type="SAM" id="Phobius"/>
    </source>
</evidence>
<dbReference type="InterPro" id="IPR036924">
    <property type="entry name" value="Prion/Doppel_b-ribbon_dom_sf"/>
</dbReference>
<feature type="compositionally biased region" description="Basic and acidic residues" evidence="1">
    <location>
        <begin position="283"/>
        <end position="292"/>
    </location>
</feature>
<organism evidence="3 4">
    <name type="scientific">Ataeniobius toweri</name>
    <dbReference type="NCBI Taxonomy" id="208326"/>
    <lineage>
        <taxon>Eukaryota</taxon>
        <taxon>Metazoa</taxon>
        <taxon>Chordata</taxon>
        <taxon>Craniata</taxon>
        <taxon>Vertebrata</taxon>
        <taxon>Euteleostomi</taxon>
        <taxon>Actinopterygii</taxon>
        <taxon>Neopterygii</taxon>
        <taxon>Teleostei</taxon>
        <taxon>Neoteleostei</taxon>
        <taxon>Acanthomorphata</taxon>
        <taxon>Ovalentaria</taxon>
        <taxon>Atherinomorphae</taxon>
        <taxon>Cyprinodontiformes</taxon>
        <taxon>Goodeidae</taxon>
        <taxon>Ataeniobius</taxon>
    </lineage>
</organism>
<keyword evidence="2" id="KW-0472">Membrane</keyword>
<keyword evidence="2" id="KW-0812">Transmembrane</keyword>
<feature type="transmembrane region" description="Helical" evidence="2">
    <location>
        <begin position="415"/>
        <end position="437"/>
    </location>
</feature>
<feature type="compositionally biased region" description="Low complexity" evidence="1">
    <location>
        <begin position="293"/>
        <end position="314"/>
    </location>
</feature>
<feature type="region of interest" description="Disordered" evidence="1">
    <location>
        <begin position="69"/>
        <end position="110"/>
    </location>
</feature>
<keyword evidence="4" id="KW-1185">Reference proteome</keyword>
<evidence type="ECO:0000313" key="4">
    <source>
        <dbReference type="Proteomes" id="UP001345963"/>
    </source>
</evidence>
<reference evidence="3 4" key="1">
    <citation type="submission" date="2021-07" db="EMBL/GenBank/DDBJ databases">
        <authorList>
            <person name="Palmer J.M."/>
        </authorList>
    </citation>
    <scope>NUCLEOTIDE SEQUENCE [LARGE SCALE GENOMIC DNA]</scope>
    <source>
        <strain evidence="3 4">AT_MEX2019</strain>
        <tissue evidence="3">Muscle</tissue>
    </source>
</reference>
<dbReference type="SUPFAM" id="SSF54098">
    <property type="entry name" value="Prion-like"/>
    <property type="match status" value="1"/>
</dbReference>
<feature type="region of interest" description="Disordered" evidence="1">
    <location>
        <begin position="1"/>
        <end position="20"/>
    </location>
</feature>
<protein>
    <recommendedName>
        <fullName evidence="5">Prion protein</fullName>
    </recommendedName>
</protein>
<accession>A0ABU7AN64</accession>
<keyword evidence="2" id="KW-1133">Transmembrane helix</keyword>
<evidence type="ECO:0000256" key="1">
    <source>
        <dbReference type="SAM" id="MobiDB-lite"/>
    </source>
</evidence>
<evidence type="ECO:0000313" key="3">
    <source>
        <dbReference type="EMBL" id="MED6238885.1"/>
    </source>
</evidence>
<dbReference type="Proteomes" id="UP001345963">
    <property type="component" value="Unassembled WGS sequence"/>
</dbReference>
<feature type="region of interest" description="Disordered" evidence="1">
    <location>
        <begin position="283"/>
        <end position="318"/>
    </location>
</feature>
<name>A0ABU7AN64_9TELE</name>